<dbReference type="PATRIC" id="fig|1056511.3.peg.4164"/>
<sequence length="96" mass="11035">MALIYVVCFDIEDDKLRRQVGDELLGYGERVQYSVFEIKLSNSSTLKKLKAELKALAEHYEGSVDIRFYYLNEITLEKSTTLDNKPVARFPSAIIL</sequence>
<dbReference type="GO" id="GO:0046872">
    <property type="term" value="F:metal ion binding"/>
    <property type="evidence" value="ECO:0007669"/>
    <property type="project" value="UniProtKB-UniRule"/>
</dbReference>
<dbReference type="HAMAP" id="MF_01471">
    <property type="entry name" value="Cas2"/>
    <property type="match status" value="1"/>
</dbReference>
<dbReference type="PANTHER" id="PTHR34405">
    <property type="entry name" value="CRISPR-ASSOCIATED ENDORIBONUCLEASE CAS2"/>
    <property type="match status" value="1"/>
</dbReference>
<dbReference type="Proteomes" id="UP000011134">
    <property type="component" value="Unassembled WGS sequence"/>
</dbReference>
<keyword evidence="5 9" id="KW-0255">Endonuclease</keyword>
<evidence type="ECO:0000256" key="8">
    <source>
        <dbReference type="ARBA" id="ARBA00023118"/>
    </source>
</evidence>
<comment type="subunit">
    <text evidence="9">Homodimer, forms a heterotetramer with a Cas1 homodimer.</text>
</comment>
<dbReference type="EMBL" id="AMZO01000034">
    <property type="protein sequence ID" value="ELR63894.1"/>
    <property type="molecule type" value="Genomic_DNA"/>
</dbReference>
<protein>
    <recommendedName>
        <fullName evidence="9">CRISPR-associated endoribonuclease Cas2</fullName>
        <ecNumber evidence="9">3.1.-.-</ecNumber>
    </recommendedName>
</protein>
<keyword evidence="8 9" id="KW-0051">Antiviral defense</keyword>
<reference evidence="10 11" key="1">
    <citation type="submission" date="2012-12" db="EMBL/GenBank/DDBJ databases">
        <title>Genome Assembly of Photobacterium sp. AK15.</title>
        <authorList>
            <person name="Khatri I."/>
            <person name="Vaidya B."/>
            <person name="Srinivas T.N.R."/>
            <person name="Subramanian S."/>
            <person name="Pinnaka A."/>
        </authorList>
    </citation>
    <scope>NUCLEOTIDE SEQUENCE [LARGE SCALE GENOMIC DNA]</scope>
    <source>
        <strain evidence="10 11">AK15</strain>
    </source>
</reference>
<dbReference type="AlphaFoldDB" id="L8J8L7"/>
<dbReference type="CDD" id="cd09725">
    <property type="entry name" value="Cas2_I_II_III"/>
    <property type="match status" value="1"/>
</dbReference>
<evidence type="ECO:0000256" key="9">
    <source>
        <dbReference type="HAMAP-Rule" id="MF_01471"/>
    </source>
</evidence>
<organism evidence="10 11">
    <name type="scientific">Photobacterium marinum</name>
    <dbReference type="NCBI Taxonomy" id="1056511"/>
    <lineage>
        <taxon>Bacteria</taxon>
        <taxon>Pseudomonadati</taxon>
        <taxon>Pseudomonadota</taxon>
        <taxon>Gammaproteobacteria</taxon>
        <taxon>Vibrionales</taxon>
        <taxon>Vibrionaceae</taxon>
        <taxon>Photobacterium</taxon>
    </lineage>
</organism>
<comment type="cofactor">
    <cofactor evidence="1 9">
        <name>Mg(2+)</name>
        <dbReference type="ChEBI" id="CHEBI:18420"/>
    </cofactor>
</comment>
<dbReference type="GO" id="GO:0043571">
    <property type="term" value="P:maintenance of CRISPR repeat elements"/>
    <property type="evidence" value="ECO:0007669"/>
    <property type="project" value="UniProtKB-UniRule"/>
</dbReference>
<evidence type="ECO:0000313" key="10">
    <source>
        <dbReference type="EMBL" id="ELR63894.1"/>
    </source>
</evidence>
<evidence type="ECO:0000256" key="7">
    <source>
        <dbReference type="ARBA" id="ARBA00022842"/>
    </source>
</evidence>
<evidence type="ECO:0000256" key="1">
    <source>
        <dbReference type="ARBA" id="ARBA00001946"/>
    </source>
</evidence>
<dbReference type="InterPro" id="IPR021127">
    <property type="entry name" value="CRISPR_associated_Cas2"/>
</dbReference>
<name>L8J8L7_9GAMM</name>
<dbReference type="EC" id="3.1.-.-" evidence="9"/>
<dbReference type="OrthoDB" id="9798176at2"/>
<comment type="function">
    <text evidence="9">CRISPR (clustered regularly interspaced short palindromic repeat), is an adaptive immune system that provides protection against mobile genetic elements (viruses, transposable elements and conjugative plasmids). CRISPR clusters contain sequences complementary to antecedent mobile elements and target invading nucleic acids. CRISPR clusters are transcribed and processed into CRISPR RNA (crRNA). Functions as a ssRNA-specific endoribonuclease. Involved in the integration of spacer DNA into the CRISPR cassette.</text>
</comment>
<dbReference type="GO" id="GO:0016787">
    <property type="term" value="F:hydrolase activity"/>
    <property type="evidence" value="ECO:0007669"/>
    <property type="project" value="UniProtKB-KW"/>
</dbReference>
<proteinExistence type="inferred from homology"/>
<evidence type="ECO:0000256" key="2">
    <source>
        <dbReference type="ARBA" id="ARBA00009959"/>
    </source>
</evidence>
<evidence type="ECO:0000256" key="4">
    <source>
        <dbReference type="ARBA" id="ARBA00022723"/>
    </source>
</evidence>
<keyword evidence="11" id="KW-1185">Reference proteome</keyword>
<dbReference type="PANTHER" id="PTHR34405:SF3">
    <property type="entry name" value="CRISPR-ASSOCIATED ENDORIBONUCLEASE CAS2 3"/>
    <property type="match status" value="1"/>
</dbReference>
<comment type="caution">
    <text evidence="10">The sequence shown here is derived from an EMBL/GenBank/DDBJ whole genome shotgun (WGS) entry which is preliminary data.</text>
</comment>
<evidence type="ECO:0000256" key="6">
    <source>
        <dbReference type="ARBA" id="ARBA00022801"/>
    </source>
</evidence>
<keyword evidence="6 9" id="KW-0378">Hydrolase</keyword>
<dbReference type="InterPro" id="IPR019199">
    <property type="entry name" value="Virulence_VapD/CRISPR_Cas2"/>
</dbReference>
<keyword evidence="7 9" id="KW-0460">Magnesium</keyword>
<accession>L8J8L7</accession>
<evidence type="ECO:0000256" key="3">
    <source>
        <dbReference type="ARBA" id="ARBA00022722"/>
    </source>
</evidence>
<dbReference type="GO" id="GO:0004521">
    <property type="term" value="F:RNA endonuclease activity"/>
    <property type="evidence" value="ECO:0007669"/>
    <property type="project" value="InterPro"/>
</dbReference>
<keyword evidence="3 9" id="KW-0540">Nuclease</keyword>
<dbReference type="NCBIfam" id="TIGR01573">
    <property type="entry name" value="cas2"/>
    <property type="match status" value="1"/>
</dbReference>
<evidence type="ECO:0000313" key="11">
    <source>
        <dbReference type="Proteomes" id="UP000011134"/>
    </source>
</evidence>
<keyword evidence="4 9" id="KW-0479">Metal-binding</keyword>
<feature type="binding site" evidence="9">
    <location>
        <position position="10"/>
    </location>
    <ligand>
        <name>Mg(2+)</name>
        <dbReference type="ChEBI" id="CHEBI:18420"/>
        <note>catalytic</note>
    </ligand>
</feature>
<evidence type="ECO:0000256" key="5">
    <source>
        <dbReference type="ARBA" id="ARBA00022759"/>
    </source>
</evidence>
<dbReference type="SUPFAM" id="SSF143430">
    <property type="entry name" value="TTP0101/SSO1404-like"/>
    <property type="match status" value="1"/>
</dbReference>
<dbReference type="RefSeq" id="WP_007469746.1">
    <property type="nucleotide sequence ID" value="NZ_AMZO01000034.1"/>
</dbReference>
<dbReference type="Gene3D" id="3.30.70.240">
    <property type="match status" value="1"/>
</dbReference>
<gene>
    <name evidence="9" type="primary">cas2</name>
    <name evidence="10" type="ORF">C942_03239</name>
</gene>
<dbReference type="GO" id="GO:0051607">
    <property type="term" value="P:defense response to virus"/>
    <property type="evidence" value="ECO:0007669"/>
    <property type="project" value="UniProtKB-UniRule"/>
</dbReference>
<dbReference type="Pfam" id="PF09827">
    <property type="entry name" value="CRISPR_Cas2"/>
    <property type="match status" value="1"/>
</dbReference>
<comment type="similarity">
    <text evidence="2 9">Belongs to the CRISPR-associated endoribonuclease Cas2 protein family.</text>
</comment>